<dbReference type="InterPro" id="IPR036047">
    <property type="entry name" value="F-box-like_dom_sf"/>
</dbReference>
<keyword evidence="1" id="KW-0833">Ubl conjugation pathway</keyword>
<dbReference type="AlphaFoldDB" id="A0A2S4PUN6"/>
<organism evidence="5 6">
    <name type="scientific">Erysiphe pulchra</name>
    <dbReference type="NCBI Taxonomy" id="225359"/>
    <lineage>
        <taxon>Eukaryota</taxon>
        <taxon>Fungi</taxon>
        <taxon>Dikarya</taxon>
        <taxon>Ascomycota</taxon>
        <taxon>Pezizomycotina</taxon>
        <taxon>Leotiomycetes</taxon>
        <taxon>Erysiphales</taxon>
        <taxon>Erysiphaceae</taxon>
        <taxon>Erysiphe</taxon>
    </lineage>
</organism>
<dbReference type="InterPro" id="IPR006553">
    <property type="entry name" value="Leu-rich_rpt_Cys-con_subtyp"/>
</dbReference>
<dbReference type="Pfam" id="PF12937">
    <property type="entry name" value="F-box-like"/>
    <property type="match status" value="1"/>
</dbReference>
<feature type="domain" description="F-box/LRR-repeat protein 15-like leucin rich repeat" evidence="4">
    <location>
        <begin position="250"/>
        <end position="482"/>
    </location>
</feature>
<evidence type="ECO:0000256" key="1">
    <source>
        <dbReference type="ARBA" id="ARBA00022786"/>
    </source>
</evidence>
<evidence type="ECO:0000313" key="6">
    <source>
        <dbReference type="Proteomes" id="UP000237438"/>
    </source>
</evidence>
<reference evidence="5 6" key="1">
    <citation type="submission" date="2017-10" db="EMBL/GenBank/DDBJ databases">
        <title>Development of genomic resources for the powdery mildew, Erysiphe pulchra.</title>
        <authorList>
            <person name="Wadl P.A."/>
            <person name="Mack B.M."/>
            <person name="Moore G."/>
            <person name="Beltz S.B."/>
        </authorList>
    </citation>
    <scope>NUCLEOTIDE SEQUENCE [LARGE SCALE GENOMIC DNA]</scope>
    <source>
        <strain evidence="5">Cflorida</strain>
    </source>
</reference>
<dbReference type="SMART" id="SM00367">
    <property type="entry name" value="LRR_CC"/>
    <property type="match status" value="12"/>
</dbReference>
<dbReference type="Pfam" id="PF25372">
    <property type="entry name" value="DUF7885"/>
    <property type="match status" value="1"/>
</dbReference>
<feature type="domain" description="F-box" evidence="3">
    <location>
        <begin position="86"/>
        <end position="129"/>
    </location>
</feature>
<evidence type="ECO:0000259" key="3">
    <source>
        <dbReference type="Pfam" id="PF12937"/>
    </source>
</evidence>
<name>A0A2S4PUN6_9PEZI</name>
<feature type="compositionally biased region" description="Acidic residues" evidence="2">
    <location>
        <begin position="635"/>
        <end position="650"/>
    </location>
</feature>
<accession>A0A2S4PUN6</accession>
<dbReference type="Gene3D" id="3.80.10.10">
    <property type="entry name" value="Ribonuclease Inhibitor"/>
    <property type="match status" value="2"/>
</dbReference>
<dbReference type="InterPro" id="IPR050648">
    <property type="entry name" value="F-box_LRR-repeat"/>
</dbReference>
<feature type="compositionally biased region" description="Polar residues" evidence="2">
    <location>
        <begin position="625"/>
        <end position="634"/>
    </location>
</feature>
<gene>
    <name evidence="5" type="ORF">EPUL_002620</name>
</gene>
<comment type="caution">
    <text evidence="5">The sequence shown here is derived from an EMBL/GenBank/DDBJ whole genome shotgun (WGS) entry which is preliminary data.</text>
</comment>
<dbReference type="SUPFAM" id="SSF52047">
    <property type="entry name" value="RNI-like"/>
    <property type="match status" value="2"/>
</dbReference>
<feature type="non-terminal residue" evidence="5">
    <location>
        <position position="662"/>
    </location>
</feature>
<evidence type="ECO:0000259" key="4">
    <source>
        <dbReference type="Pfam" id="PF25372"/>
    </source>
</evidence>
<dbReference type="SUPFAM" id="SSF81383">
    <property type="entry name" value="F-box domain"/>
    <property type="match status" value="1"/>
</dbReference>
<dbReference type="STRING" id="225359.A0A2S4PUN6"/>
<evidence type="ECO:0000313" key="5">
    <source>
        <dbReference type="EMBL" id="POS85714.1"/>
    </source>
</evidence>
<dbReference type="InterPro" id="IPR032675">
    <property type="entry name" value="LRR_dom_sf"/>
</dbReference>
<dbReference type="PANTHER" id="PTHR13382">
    <property type="entry name" value="MITOCHONDRIAL ATP SYNTHASE COUPLING FACTOR B"/>
    <property type="match status" value="1"/>
</dbReference>
<sequence>SFLPLFYHLLAMRGPIPEMDHTSSTHYRIVPETERESQSLSSNSPLRQDYEESDFYAECNDSRSSLGATMIVKDMNESEDQYSSANRLPAEVLISMFSKLSDPQDLLNCMRVSKKWARNCVDLLWHRPACTSWNKHGYICRTLSLSHPFFAYRDFIRRLNLAGLADGVNDGSVLPLAVCNRVERLTLTNCEGLSDNGLMSLLKGSSNLLALDISGDSQITERSMEVLANNCSRLQGLNITGCNRISSASMMLVAEKCRNIKRLKLNDCDQLDDAAVIEFSKKCPNMLEIDLHQCRGIGDEPVTALLKNGKSLRELRLANCDLISDSAFLSLPSNKIYEHLRILDLTFCTRLTDRAVVKIIEVAPRLRNLVFAKCRQLTDIAVNAISKLGKNLHYLHLGHCGQITDNAIVNLVASCNRIRYIDLGCCTHLTDVSVIKLASLPKLRRIGLVKCNAITDSSVIALAQSPRPVDQQAFRAQLANCTQAEQIRYAQQGWTQHIGHFTNVCHVGTSSLERVHLSYCTSLTLNSIIYLLNHCQKLTHLSLTGVQAFLRQDLEKFCRDAPPEFTDHQRSVFCVFSGQGVVGLRQYLNKLAASNVSNSIQVDRFRGDRRTDIIGSQQNFNEANTTHTLLSTPNDIDDDVDGDGDDDDEIDVAAFTEKVEET</sequence>
<evidence type="ECO:0000256" key="2">
    <source>
        <dbReference type="SAM" id="MobiDB-lite"/>
    </source>
</evidence>
<dbReference type="Proteomes" id="UP000237438">
    <property type="component" value="Unassembled WGS sequence"/>
</dbReference>
<dbReference type="PANTHER" id="PTHR13382:SF67">
    <property type="entry name" value="SCF E3 UBIQUITIN LIGASE COMPLEX F-BOX PROTEIN POF2"/>
    <property type="match status" value="1"/>
</dbReference>
<feature type="region of interest" description="Disordered" evidence="2">
    <location>
        <begin position="625"/>
        <end position="650"/>
    </location>
</feature>
<dbReference type="OrthoDB" id="10257471at2759"/>
<feature type="non-terminal residue" evidence="5">
    <location>
        <position position="1"/>
    </location>
</feature>
<keyword evidence="6" id="KW-1185">Reference proteome</keyword>
<proteinExistence type="predicted"/>
<dbReference type="InterPro" id="IPR001810">
    <property type="entry name" value="F-box_dom"/>
</dbReference>
<protein>
    <submittedName>
        <fullName evidence="5">Uncharacterized protein</fullName>
    </submittedName>
</protein>
<dbReference type="GO" id="GO:0005737">
    <property type="term" value="C:cytoplasm"/>
    <property type="evidence" value="ECO:0007669"/>
    <property type="project" value="TreeGrafter"/>
</dbReference>
<dbReference type="EMBL" id="PEDP01000521">
    <property type="protein sequence ID" value="POS85714.1"/>
    <property type="molecule type" value="Genomic_DNA"/>
</dbReference>
<dbReference type="InterPro" id="IPR057207">
    <property type="entry name" value="FBXL15_LRR"/>
</dbReference>